<dbReference type="PANTHER" id="PTHR43808">
    <property type="entry name" value="ACETYLORNITHINE DEACETYLASE"/>
    <property type="match status" value="1"/>
</dbReference>
<protein>
    <recommendedName>
        <fullName evidence="6">Probable succinyl-diaminopimelate desuccinylase</fullName>
        <ecNumber evidence="5">3.5.1.18</ecNumber>
    </recommendedName>
</protein>
<dbReference type="GO" id="GO:0019877">
    <property type="term" value="P:diaminopimelate biosynthetic process"/>
    <property type="evidence" value="ECO:0007669"/>
    <property type="project" value="UniProtKB-KW"/>
</dbReference>
<dbReference type="RefSeq" id="WP_046316480.1">
    <property type="nucleotide sequence ID" value="NZ_JBHSZT010000001.1"/>
</dbReference>
<proteinExistence type="inferred from homology"/>
<dbReference type="OrthoDB" id="9792335at2"/>
<dbReference type="GO" id="GO:0009089">
    <property type="term" value="P:lysine biosynthetic process via diaminopimelate"/>
    <property type="evidence" value="ECO:0007669"/>
    <property type="project" value="UniProtKB-UniPathway"/>
</dbReference>
<dbReference type="SUPFAM" id="SSF55031">
    <property type="entry name" value="Bacterial exopeptidase dimerisation domain"/>
    <property type="match status" value="1"/>
</dbReference>
<dbReference type="EMBL" id="JXJQ01000008">
    <property type="protein sequence ID" value="KJY61802.1"/>
    <property type="molecule type" value="Genomic_DNA"/>
</dbReference>
<evidence type="ECO:0000256" key="11">
    <source>
        <dbReference type="ARBA" id="ARBA00022915"/>
    </source>
</evidence>
<evidence type="ECO:0000256" key="9">
    <source>
        <dbReference type="ARBA" id="ARBA00022801"/>
    </source>
</evidence>
<evidence type="ECO:0000259" key="15">
    <source>
        <dbReference type="Pfam" id="PF07687"/>
    </source>
</evidence>
<dbReference type="Pfam" id="PF01546">
    <property type="entry name" value="Peptidase_M20"/>
    <property type="match status" value="1"/>
</dbReference>
<keyword evidence="8" id="KW-0479">Metal-binding</keyword>
<dbReference type="InterPro" id="IPR011650">
    <property type="entry name" value="Peptidase_M20_dimer"/>
</dbReference>
<comment type="caution">
    <text evidence="16">The sequence shown here is derived from an EMBL/GenBank/DDBJ whole genome shotgun (WGS) entry which is preliminary data.</text>
</comment>
<dbReference type="EC" id="3.5.1.18" evidence="5"/>
<keyword evidence="10" id="KW-0862">Zinc</keyword>
<dbReference type="InterPro" id="IPR002933">
    <property type="entry name" value="Peptidase_M20"/>
</dbReference>
<evidence type="ECO:0000256" key="7">
    <source>
        <dbReference type="ARBA" id="ARBA00022605"/>
    </source>
</evidence>
<comment type="cofactor">
    <cofactor evidence="1">
        <name>Co(2+)</name>
        <dbReference type="ChEBI" id="CHEBI:48828"/>
    </cofactor>
</comment>
<dbReference type="InterPro" id="IPR001261">
    <property type="entry name" value="ArgE/DapE_CS"/>
</dbReference>
<dbReference type="PATRIC" id="fig|1218492.5.peg.993"/>
<evidence type="ECO:0000256" key="12">
    <source>
        <dbReference type="ARBA" id="ARBA00023154"/>
    </source>
</evidence>
<dbReference type="Gene3D" id="3.40.630.10">
    <property type="entry name" value="Zn peptidases"/>
    <property type="match status" value="1"/>
</dbReference>
<evidence type="ECO:0000256" key="13">
    <source>
        <dbReference type="ARBA" id="ARBA00023285"/>
    </source>
</evidence>
<dbReference type="NCBIfam" id="NF006365">
    <property type="entry name" value="PRK08588.1"/>
    <property type="match status" value="1"/>
</dbReference>
<dbReference type="InterPro" id="IPR050072">
    <property type="entry name" value="Peptidase_M20A"/>
</dbReference>
<dbReference type="NCBIfam" id="TIGR01910">
    <property type="entry name" value="DapE-ArgE"/>
    <property type="match status" value="1"/>
</dbReference>
<dbReference type="GO" id="GO:0006508">
    <property type="term" value="P:proteolysis"/>
    <property type="evidence" value="ECO:0007669"/>
    <property type="project" value="InterPro"/>
</dbReference>
<evidence type="ECO:0000256" key="8">
    <source>
        <dbReference type="ARBA" id="ARBA00022723"/>
    </source>
</evidence>
<dbReference type="Pfam" id="PF07687">
    <property type="entry name" value="M20_dimer"/>
    <property type="match status" value="1"/>
</dbReference>
<evidence type="ECO:0000256" key="6">
    <source>
        <dbReference type="ARBA" id="ARBA00016853"/>
    </source>
</evidence>
<evidence type="ECO:0000256" key="14">
    <source>
        <dbReference type="ARBA" id="ARBA00051301"/>
    </source>
</evidence>
<dbReference type="InterPro" id="IPR036264">
    <property type="entry name" value="Bact_exopeptidase_dim_dom"/>
</dbReference>
<comment type="catalytic activity">
    <reaction evidence="14">
        <text>N-succinyl-(2S,6S)-2,6-diaminopimelate + H2O = (2S,6S)-2,6-diaminopimelate + succinate</text>
        <dbReference type="Rhea" id="RHEA:22608"/>
        <dbReference type="ChEBI" id="CHEBI:15377"/>
        <dbReference type="ChEBI" id="CHEBI:30031"/>
        <dbReference type="ChEBI" id="CHEBI:57609"/>
        <dbReference type="ChEBI" id="CHEBI:58087"/>
        <dbReference type="EC" id="3.5.1.18"/>
    </reaction>
</comment>
<keyword evidence="11" id="KW-0220">Diaminopimelate biosynthesis</keyword>
<evidence type="ECO:0000313" key="16">
    <source>
        <dbReference type="EMBL" id="KJY61802.1"/>
    </source>
</evidence>
<comment type="pathway">
    <text evidence="3">Amino-acid biosynthesis; L-lysine biosynthesis via DAP pathway; LL-2,6-diaminopimelate from (S)-tetrahydrodipicolinate (succinylase route): step 3/3.</text>
</comment>
<evidence type="ECO:0000256" key="5">
    <source>
        <dbReference type="ARBA" id="ARBA00011921"/>
    </source>
</evidence>
<evidence type="ECO:0000256" key="3">
    <source>
        <dbReference type="ARBA" id="ARBA00005130"/>
    </source>
</evidence>
<dbReference type="AlphaFoldDB" id="A0A0F4LSL6"/>
<dbReference type="HOGENOM" id="CLU_021802_2_2_9"/>
<dbReference type="PRINTS" id="PR00934">
    <property type="entry name" value="XHISDIPTASE"/>
</dbReference>
<gene>
    <name evidence="16" type="ORF">JG30_08540</name>
</gene>
<dbReference type="InterPro" id="IPR010182">
    <property type="entry name" value="ArgE/DapE"/>
</dbReference>
<keyword evidence="13" id="KW-0170">Cobalt</keyword>
<dbReference type="Proteomes" id="UP000033558">
    <property type="component" value="Unassembled WGS sequence"/>
</dbReference>
<reference evidence="16 17" key="1">
    <citation type="submission" date="2015-01" db="EMBL/GenBank/DDBJ databases">
        <title>Comparative genomics of the lactic acid bacteria isolated from the honey bee gut.</title>
        <authorList>
            <person name="Ellegaard K.M."/>
            <person name="Tamarit D."/>
            <person name="Javelind E."/>
            <person name="Olofsson T."/>
            <person name="Andersson S.G."/>
            <person name="Vasquez A."/>
        </authorList>
    </citation>
    <scope>NUCLEOTIDE SEQUENCE [LARGE SCALE GENOMIC DNA]</scope>
    <source>
        <strain evidence="16 17">Bin4</strain>
    </source>
</reference>
<dbReference type="CDD" id="cd08659">
    <property type="entry name" value="M20_ArgE_DapE-like"/>
    <property type="match status" value="1"/>
</dbReference>
<organism evidence="16 17">
    <name type="scientific">Bombilactobacillus mellifer</name>
    <dbReference type="NCBI Taxonomy" id="1218492"/>
    <lineage>
        <taxon>Bacteria</taxon>
        <taxon>Bacillati</taxon>
        <taxon>Bacillota</taxon>
        <taxon>Bacilli</taxon>
        <taxon>Lactobacillales</taxon>
        <taxon>Lactobacillaceae</taxon>
        <taxon>Bombilactobacillus</taxon>
    </lineage>
</organism>
<dbReference type="GO" id="GO:0046872">
    <property type="term" value="F:metal ion binding"/>
    <property type="evidence" value="ECO:0007669"/>
    <property type="project" value="UniProtKB-KW"/>
</dbReference>
<keyword evidence="12" id="KW-0457">Lysine biosynthesis</keyword>
<evidence type="ECO:0000256" key="10">
    <source>
        <dbReference type="ARBA" id="ARBA00022833"/>
    </source>
</evidence>
<dbReference type="PROSITE" id="PS00758">
    <property type="entry name" value="ARGE_DAPE_CPG2_1"/>
    <property type="match status" value="1"/>
</dbReference>
<dbReference type="GO" id="GO:0009014">
    <property type="term" value="F:succinyl-diaminopimelate desuccinylase activity"/>
    <property type="evidence" value="ECO:0007669"/>
    <property type="project" value="UniProtKB-EC"/>
</dbReference>
<evidence type="ECO:0000256" key="1">
    <source>
        <dbReference type="ARBA" id="ARBA00001941"/>
    </source>
</evidence>
<sequence>MKESDKVEIFKKLIGFKSINGHELPVAQYLHSLFEDAGIASQVLPLPEDDRANLVAEIGSGKPILAISGHMDVVDVSLENWNTDPFVLTAQGDRFYGRGATDMKAGLAAMVIALIELKQEQVPIPGTIRFLATAGEEVGQAGAQALQQAGYMKDVDTLLIGEPSGFRAVYANKGEINFNIQVTGRAAHSSMPALGINAVENLLKFLYELNDTLRPLVAQKSNPLLGETVVNIDQINGGTQPNAIPGSAQAVLNVRIIPEFDNQQIKQVVADLVDQFNQRNQAQVKVTTDMDIIPILGRVDSKIIKLIQQVALPYLQKQDYNAAEIQQMQKMADASGIDFATDHIVTVGVSGGTDASQLLIDHPNDANYVVFGPGNDNSHQDNEYITQQMFFDFIEIYHELFIKFFQ</sequence>
<keyword evidence="9" id="KW-0378">Hydrolase</keyword>
<comment type="cofactor">
    <cofactor evidence="2">
        <name>Zn(2+)</name>
        <dbReference type="ChEBI" id="CHEBI:29105"/>
    </cofactor>
</comment>
<feature type="domain" description="Peptidase M20 dimerisation" evidence="15">
    <location>
        <begin position="170"/>
        <end position="277"/>
    </location>
</feature>
<keyword evidence="7" id="KW-0028">Amino-acid biosynthesis</keyword>
<accession>A0A0F4LSL6</accession>
<comment type="similarity">
    <text evidence="4">Belongs to the peptidase M20A family.</text>
</comment>
<keyword evidence="17" id="KW-1185">Reference proteome</keyword>
<evidence type="ECO:0000313" key="17">
    <source>
        <dbReference type="Proteomes" id="UP000033558"/>
    </source>
</evidence>
<dbReference type="UniPathway" id="UPA00034">
    <property type="reaction ID" value="UER00021"/>
</dbReference>
<dbReference type="STRING" id="1218492.JG30_08540"/>
<evidence type="ECO:0000256" key="4">
    <source>
        <dbReference type="ARBA" id="ARBA00006247"/>
    </source>
</evidence>
<dbReference type="SUPFAM" id="SSF53187">
    <property type="entry name" value="Zn-dependent exopeptidases"/>
    <property type="match status" value="1"/>
</dbReference>
<dbReference type="InterPro" id="IPR001160">
    <property type="entry name" value="Peptidase_M20C"/>
</dbReference>
<dbReference type="PANTHER" id="PTHR43808:SF8">
    <property type="entry name" value="PEPTIDASE M20 DIMERISATION DOMAIN-CONTAINING PROTEIN"/>
    <property type="match status" value="1"/>
</dbReference>
<dbReference type="PROSITE" id="PS00759">
    <property type="entry name" value="ARGE_DAPE_CPG2_2"/>
    <property type="match status" value="1"/>
</dbReference>
<evidence type="ECO:0000256" key="2">
    <source>
        <dbReference type="ARBA" id="ARBA00001947"/>
    </source>
</evidence>
<dbReference type="Gene3D" id="3.30.70.360">
    <property type="match status" value="1"/>
</dbReference>
<name>A0A0F4LSL6_9LACO</name>